<dbReference type="GO" id="GO:0051283">
    <property type="term" value="P:negative regulation of sequestering of calcium ion"/>
    <property type="evidence" value="ECO:0007669"/>
    <property type="project" value="TreeGrafter"/>
</dbReference>
<evidence type="ECO:0000256" key="3">
    <source>
        <dbReference type="ARBA" id="ARBA00022837"/>
    </source>
</evidence>
<dbReference type="GO" id="GO:0005509">
    <property type="term" value="F:calcium ion binding"/>
    <property type="evidence" value="ECO:0007669"/>
    <property type="project" value="InterPro"/>
</dbReference>
<keyword evidence="8" id="KW-1185">Reference proteome</keyword>
<dbReference type="FunFam" id="1.10.220.10:FF:000004">
    <property type="entry name" value="Annexin"/>
    <property type="match status" value="1"/>
</dbReference>
<organism evidence="7 8">
    <name type="scientific">Sparus aurata</name>
    <name type="common">Gilthead sea bream</name>
    <dbReference type="NCBI Taxonomy" id="8175"/>
    <lineage>
        <taxon>Eukaryota</taxon>
        <taxon>Metazoa</taxon>
        <taxon>Chordata</taxon>
        <taxon>Craniata</taxon>
        <taxon>Vertebrata</taxon>
        <taxon>Euteleostomi</taxon>
        <taxon>Actinopterygii</taxon>
        <taxon>Neopterygii</taxon>
        <taxon>Teleostei</taxon>
        <taxon>Neoteleostei</taxon>
        <taxon>Acanthomorphata</taxon>
        <taxon>Eupercaria</taxon>
        <taxon>Spariformes</taxon>
        <taxon>Sparidae</taxon>
        <taxon>Sparus</taxon>
    </lineage>
</organism>
<dbReference type="AlphaFoldDB" id="A0A671U4F2"/>
<dbReference type="PANTHER" id="PTHR10502">
    <property type="entry name" value="ANNEXIN"/>
    <property type="match status" value="1"/>
</dbReference>
<keyword evidence="4 6" id="KW-0041">Annexin</keyword>
<dbReference type="GO" id="GO:0005544">
    <property type="term" value="F:calcium-dependent phospholipid binding"/>
    <property type="evidence" value="ECO:0007669"/>
    <property type="project" value="UniProtKB-KW"/>
</dbReference>
<dbReference type="PROSITE" id="PS00223">
    <property type="entry name" value="ANNEXIN_1"/>
    <property type="match status" value="5"/>
</dbReference>
<reference evidence="7" key="3">
    <citation type="submission" date="2025-09" db="UniProtKB">
        <authorList>
            <consortium name="Ensembl"/>
        </authorList>
    </citation>
    <scope>IDENTIFICATION</scope>
</reference>
<dbReference type="FunFam" id="1.10.220.10:FF:000002">
    <property type="entry name" value="Annexin"/>
    <property type="match status" value="2"/>
</dbReference>
<reference evidence="7" key="2">
    <citation type="submission" date="2025-08" db="UniProtKB">
        <authorList>
            <consortium name="Ensembl"/>
        </authorList>
    </citation>
    <scope>IDENTIFICATION</scope>
</reference>
<dbReference type="Gene3D" id="1.10.220.10">
    <property type="entry name" value="Annexin"/>
    <property type="match status" value="8"/>
</dbReference>
<dbReference type="GO" id="GO:0005739">
    <property type="term" value="C:mitochondrion"/>
    <property type="evidence" value="ECO:0007669"/>
    <property type="project" value="GOC"/>
</dbReference>
<keyword evidence="5 6" id="KW-0111">Calcium/phospholipid-binding</keyword>
<evidence type="ECO:0000256" key="5">
    <source>
        <dbReference type="ARBA" id="ARBA00023302"/>
    </source>
</evidence>
<proteinExistence type="inferred from homology"/>
<comment type="similarity">
    <text evidence="1 6">Belongs to the annexin family.</text>
</comment>
<dbReference type="PRINTS" id="PR00196">
    <property type="entry name" value="ANNEXIN"/>
</dbReference>
<evidence type="ECO:0000256" key="6">
    <source>
        <dbReference type="RuleBase" id="RU003540"/>
    </source>
</evidence>
<dbReference type="Proteomes" id="UP000472265">
    <property type="component" value="Chromosome 18"/>
</dbReference>
<dbReference type="SUPFAM" id="SSF47874">
    <property type="entry name" value="Annexin"/>
    <property type="match status" value="2"/>
</dbReference>
<dbReference type="GO" id="GO:0006816">
    <property type="term" value="P:calcium ion transport"/>
    <property type="evidence" value="ECO:0007669"/>
    <property type="project" value="TreeGrafter"/>
</dbReference>
<sequence>MFSSSGGKITDAPDFDPSADAEALYSAMKGIGSDKEAILDLVTSRSNAQRQEVIAAYKSNFGKDLIDDLKYELTGKFERLIVSLMRTPAYHDAKEIHDAGAGTNERCLIEVMASRTNQQMHDMVAAYKDAYGSDIEEDIIADTSGHFKKMLIVLLQGTRDESGVVDADLVEQDAQDLYAAGEEQWGTDEAKFIMILGNRSVTHLRMVFDAYEKIAEVSIEDSIKSELSGDFERLMLAVVQCIRSVPMFYAKRLYKSMKGLGTADNTLIRIMISRSEIDMLDIRECFRLRYETSLYNMIKDDTSGDYKRTLLNLYEDAIIDIVAQRSNTQRQEIRQTFKSLLGRDERLIIGLMLTPAEFDAKMMRKAMEGAGTDEHALIEILVTRSNEEIHAMNAAYQNAYKKSLEEAIQSDTSGHFCRILVSLVQGAREEGPADVERADADAQVIYCLTLIELADACNAESDDMEMKFMSILCTRSFPHLRRVFQEFVRCTNKDIEQIVKKEMSGDVKNAFYAIVRSVKNQPSYFADRLYKAMKGLGTDDRALIRIMVSRCEVDLFNIRKEFKETHDVSLHEFIQGDTSGDYRKTLLVLCGGED</sequence>
<dbReference type="GO" id="GO:0012506">
    <property type="term" value="C:vesicle membrane"/>
    <property type="evidence" value="ECO:0007669"/>
    <property type="project" value="TreeGrafter"/>
</dbReference>
<dbReference type="SMART" id="SM00335">
    <property type="entry name" value="ANX"/>
    <property type="match status" value="8"/>
</dbReference>
<dbReference type="InterPro" id="IPR018252">
    <property type="entry name" value="Annexin_repeat_CS"/>
</dbReference>
<dbReference type="GeneTree" id="ENSGT00940000158770"/>
<evidence type="ECO:0000256" key="2">
    <source>
        <dbReference type="ARBA" id="ARBA00022737"/>
    </source>
</evidence>
<dbReference type="FunFam" id="1.10.220.10:FF:000003">
    <property type="entry name" value="Annexin"/>
    <property type="match status" value="2"/>
</dbReference>
<dbReference type="GO" id="GO:0005634">
    <property type="term" value="C:nucleus"/>
    <property type="evidence" value="ECO:0007669"/>
    <property type="project" value="TreeGrafter"/>
</dbReference>
<evidence type="ECO:0000313" key="7">
    <source>
        <dbReference type="Ensembl" id="ENSSAUP00010008930.1"/>
    </source>
</evidence>
<dbReference type="PANTHER" id="PTHR10502:SF19">
    <property type="entry name" value="ANNEXIN A6"/>
    <property type="match status" value="1"/>
</dbReference>
<dbReference type="InterPro" id="IPR037104">
    <property type="entry name" value="Annexin_sf"/>
</dbReference>
<name>A0A671U4F2_SPAAU</name>
<dbReference type="PROSITE" id="PS51897">
    <property type="entry name" value="ANNEXIN_2"/>
    <property type="match status" value="7"/>
</dbReference>
<dbReference type="GO" id="GO:0097190">
    <property type="term" value="P:apoptotic signaling pathway"/>
    <property type="evidence" value="ECO:0007669"/>
    <property type="project" value="TreeGrafter"/>
</dbReference>
<dbReference type="InterPro" id="IPR018502">
    <property type="entry name" value="Annexin_repeat"/>
</dbReference>
<comment type="domain">
    <text evidence="6">A pair of annexin repeats may form one binding site for calcium and phospholipid.</text>
</comment>
<gene>
    <name evidence="7" type="primary">ANXA6</name>
    <name evidence="7" type="synonym">anxa6</name>
</gene>
<dbReference type="Pfam" id="PF00191">
    <property type="entry name" value="Annexin"/>
    <property type="match status" value="8"/>
</dbReference>
<dbReference type="FunFam" id="1.10.220.10:FF:000001">
    <property type="entry name" value="Annexin"/>
    <property type="match status" value="2"/>
</dbReference>
<dbReference type="InterPro" id="IPR001464">
    <property type="entry name" value="Annexin"/>
</dbReference>
<keyword evidence="2 6" id="KW-0677">Repeat</keyword>
<dbReference type="GO" id="GO:0005886">
    <property type="term" value="C:plasma membrane"/>
    <property type="evidence" value="ECO:0007669"/>
    <property type="project" value="TreeGrafter"/>
</dbReference>
<reference evidence="7" key="1">
    <citation type="submission" date="2021-04" db="EMBL/GenBank/DDBJ databases">
        <authorList>
            <consortium name="Wellcome Sanger Institute Data Sharing"/>
        </authorList>
    </citation>
    <scope>NUCLEOTIDE SEQUENCE [LARGE SCALE GENOMIC DNA]</scope>
</reference>
<protein>
    <recommendedName>
        <fullName evidence="6">Annexin</fullName>
    </recommendedName>
</protein>
<evidence type="ECO:0000256" key="4">
    <source>
        <dbReference type="ARBA" id="ARBA00023216"/>
    </source>
</evidence>
<dbReference type="GO" id="GO:0001786">
    <property type="term" value="F:phosphatidylserine binding"/>
    <property type="evidence" value="ECO:0007669"/>
    <property type="project" value="TreeGrafter"/>
</dbReference>
<dbReference type="Ensembl" id="ENSSAUT00010009541.1">
    <property type="protein sequence ID" value="ENSSAUP00010008930.1"/>
    <property type="gene ID" value="ENSSAUG00010003818.1"/>
</dbReference>
<keyword evidence="3 6" id="KW-0106">Calcium</keyword>
<dbReference type="GO" id="GO:0051560">
    <property type="term" value="P:mitochondrial calcium ion homeostasis"/>
    <property type="evidence" value="ECO:0007669"/>
    <property type="project" value="TreeGrafter"/>
</dbReference>
<accession>A0A671U4F2</accession>
<evidence type="ECO:0000256" key="1">
    <source>
        <dbReference type="ARBA" id="ARBA00007831"/>
    </source>
</evidence>
<evidence type="ECO:0000313" key="8">
    <source>
        <dbReference type="Proteomes" id="UP000472265"/>
    </source>
</evidence>